<keyword evidence="7" id="KW-0598">Phosphotransferase system</keyword>
<evidence type="ECO:0000313" key="9">
    <source>
        <dbReference type="EMBL" id="SFQ86230.1"/>
    </source>
</evidence>
<evidence type="ECO:0000256" key="6">
    <source>
        <dbReference type="ARBA" id="ARBA00022597"/>
    </source>
</evidence>
<sequence>MIERIYTITSHSGIHARPATTLVSVVTPFTSKVSIEYKDKQINLKSIMGVMSLGIPEGATVKVIAEGADEDQVIKSIDKVMEKEGLGV</sequence>
<dbReference type="CDD" id="cd00367">
    <property type="entry name" value="PTS-HPr_like"/>
    <property type="match status" value="1"/>
</dbReference>
<evidence type="ECO:0000256" key="3">
    <source>
        <dbReference type="ARBA" id="ARBA00010736"/>
    </source>
</evidence>
<gene>
    <name evidence="9" type="ORF">SAMN02745910_04607</name>
</gene>
<dbReference type="PROSITE" id="PS51350">
    <property type="entry name" value="PTS_HPR_DOM"/>
    <property type="match status" value="1"/>
</dbReference>
<feature type="domain" description="HPr" evidence="8">
    <location>
        <begin position="1"/>
        <end position="88"/>
    </location>
</feature>
<dbReference type="Pfam" id="PF00381">
    <property type="entry name" value="PTS-HPr"/>
    <property type="match status" value="1"/>
</dbReference>
<proteinExistence type="inferred from homology"/>
<dbReference type="EMBL" id="FOXX01000018">
    <property type="protein sequence ID" value="SFQ86230.1"/>
    <property type="molecule type" value="Genomic_DNA"/>
</dbReference>
<dbReference type="RefSeq" id="WP_061804963.1">
    <property type="nucleotide sequence ID" value="NZ_FOXX01000018.1"/>
</dbReference>
<dbReference type="PROSITE" id="PS00589">
    <property type="entry name" value="PTS_HPR_SER"/>
    <property type="match status" value="1"/>
</dbReference>
<evidence type="ECO:0000256" key="2">
    <source>
        <dbReference type="ARBA" id="ARBA00004496"/>
    </source>
</evidence>
<dbReference type="NCBIfam" id="TIGR01003">
    <property type="entry name" value="PTS_HPr_family"/>
    <property type="match status" value="1"/>
</dbReference>
<evidence type="ECO:0000259" key="8">
    <source>
        <dbReference type="PROSITE" id="PS51350"/>
    </source>
</evidence>
<evidence type="ECO:0000256" key="4">
    <source>
        <dbReference type="ARBA" id="ARBA00020422"/>
    </source>
</evidence>
<dbReference type="NCBIfam" id="NF010352">
    <property type="entry name" value="PRK13780.1"/>
    <property type="match status" value="1"/>
</dbReference>
<keyword evidence="6" id="KW-0813">Transport</keyword>
<dbReference type="PANTHER" id="PTHR33705:SF2">
    <property type="entry name" value="PHOSPHOCARRIER PROTEIN NPR"/>
    <property type="match status" value="1"/>
</dbReference>
<comment type="function">
    <text evidence="1">General (non sugar-specific) component of the phosphoenolpyruvate-dependent sugar phosphotransferase system (sugar PTS). This major carbohydrate active-transport system catalyzes the phosphorylation of incoming sugar substrates concomitantly with their translocation across the cell membrane. The phosphoryl group from phosphoenolpyruvate (PEP) is transferred to the phosphoryl carrier protein HPr by enzyme I. Phospho-HPr then transfers it to the PTS EIIA domain.</text>
</comment>
<dbReference type="InterPro" id="IPR050399">
    <property type="entry name" value="HPr"/>
</dbReference>
<evidence type="ECO:0000313" key="10">
    <source>
        <dbReference type="Proteomes" id="UP000182762"/>
    </source>
</evidence>
<dbReference type="Gene3D" id="3.30.1340.10">
    <property type="entry name" value="HPr-like"/>
    <property type="match status" value="1"/>
</dbReference>
<keyword evidence="6" id="KW-0762">Sugar transport</keyword>
<evidence type="ECO:0000256" key="1">
    <source>
        <dbReference type="ARBA" id="ARBA00003681"/>
    </source>
</evidence>
<name>A0A1I6BZ56_9BACI</name>
<keyword evidence="10" id="KW-1185">Reference proteome</keyword>
<dbReference type="PROSITE" id="PS00369">
    <property type="entry name" value="PTS_HPR_HIS"/>
    <property type="match status" value="1"/>
</dbReference>
<dbReference type="InterPro" id="IPR035895">
    <property type="entry name" value="HPr-like_sf"/>
</dbReference>
<evidence type="ECO:0000256" key="7">
    <source>
        <dbReference type="ARBA" id="ARBA00022683"/>
    </source>
</evidence>
<dbReference type="InterPro" id="IPR000032">
    <property type="entry name" value="HPr-like"/>
</dbReference>
<accession>A0A1I6BZ56</accession>
<dbReference type="GeneID" id="93713138"/>
<dbReference type="PRINTS" id="PR00107">
    <property type="entry name" value="PHOSPHOCPHPR"/>
</dbReference>
<evidence type="ECO:0000256" key="5">
    <source>
        <dbReference type="ARBA" id="ARBA00022490"/>
    </source>
</evidence>
<comment type="caution">
    <text evidence="9">The sequence shown here is derived from an EMBL/GenBank/DDBJ whole genome shotgun (WGS) entry which is preliminary data.</text>
</comment>
<dbReference type="InterPro" id="IPR001020">
    <property type="entry name" value="PTS_HPr_His_P_site"/>
</dbReference>
<dbReference type="InterPro" id="IPR002114">
    <property type="entry name" value="PTS_HPr_Ser_P_site"/>
</dbReference>
<comment type="similarity">
    <text evidence="3">Belongs to the HPr family.</text>
</comment>
<keyword evidence="5" id="KW-0963">Cytoplasm</keyword>
<organism evidence="9 10">
    <name type="scientific">Priestia endophytica DSM 13796</name>
    <dbReference type="NCBI Taxonomy" id="1121089"/>
    <lineage>
        <taxon>Bacteria</taxon>
        <taxon>Bacillati</taxon>
        <taxon>Bacillota</taxon>
        <taxon>Bacilli</taxon>
        <taxon>Bacillales</taxon>
        <taxon>Bacillaceae</taxon>
        <taxon>Priestia</taxon>
    </lineage>
</organism>
<dbReference type="PANTHER" id="PTHR33705">
    <property type="entry name" value="PHOSPHOCARRIER PROTEIN HPR"/>
    <property type="match status" value="1"/>
</dbReference>
<comment type="subcellular location">
    <subcellularLocation>
        <location evidence="2">Cytoplasm</location>
    </subcellularLocation>
</comment>
<dbReference type="SUPFAM" id="SSF55594">
    <property type="entry name" value="HPr-like"/>
    <property type="match status" value="1"/>
</dbReference>
<dbReference type="Proteomes" id="UP000182762">
    <property type="component" value="Unassembled WGS sequence"/>
</dbReference>
<reference evidence="9 10" key="1">
    <citation type="submission" date="2016-10" db="EMBL/GenBank/DDBJ databases">
        <authorList>
            <person name="Varghese N."/>
            <person name="Submissions S."/>
        </authorList>
    </citation>
    <scope>NUCLEOTIDE SEQUENCE [LARGE SCALE GENOMIC DNA]</scope>
    <source>
        <strain evidence="9 10">DSM 13796</strain>
    </source>
</reference>
<protein>
    <recommendedName>
        <fullName evidence="4">Phosphocarrier protein HPr</fullName>
    </recommendedName>
</protein>